<dbReference type="AlphaFoldDB" id="A0A2G9US54"/>
<gene>
    <name evidence="1" type="ORF">TELCIR_05761</name>
</gene>
<evidence type="ECO:0000313" key="1">
    <source>
        <dbReference type="EMBL" id="PIO72320.1"/>
    </source>
</evidence>
<dbReference type="Proteomes" id="UP000230423">
    <property type="component" value="Unassembled WGS sequence"/>
</dbReference>
<keyword evidence="2" id="KW-1185">Reference proteome</keyword>
<proteinExistence type="predicted"/>
<sequence length="115" mass="12563">MGQVVAEKPICTSPYTIAVGRRRQVMCVAWIGIAANILLGGRTMEIALRKQSVNRESPTTNAHGQDYLGWNSHDSKVAGATIVVEVKYQAQYTTRQISLQNFGATIDPNSTPQLC</sequence>
<dbReference type="EMBL" id="KZ345709">
    <property type="protein sequence ID" value="PIO72320.1"/>
    <property type="molecule type" value="Genomic_DNA"/>
</dbReference>
<evidence type="ECO:0000313" key="2">
    <source>
        <dbReference type="Proteomes" id="UP000230423"/>
    </source>
</evidence>
<reference evidence="1 2" key="1">
    <citation type="submission" date="2015-09" db="EMBL/GenBank/DDBJ databases">
        <title>Draft genome of the parasitic nematode Teladorsagia circumcincta isolate WARC Sus (inbred).</title>
        <authorList>
            <person name="Mitreva M."/>
        </authorList>
    </citation>
    <scope>NUCLEOTIDE SEQUENCE [LARGE SCALE GENOMIC DNA]</scope>
    <source>
        <strain evidence="1 2">S</strain>
    </source>
</reference>
<organism evidence="1 2">
    <name type="scientific">Teladorsagia circumcincta</name>
    <name type="common">Brown stomach worm</name>
    <name type="synonym">Ostertagia circumcincta</name>
    <dbReference type="NCBI Taxonomy" id="45464"/>
    <lineage>
        <taxon>Eukaryota</taxon>
        <taxon>Metazoa</taxon>
        <taxon>Ecdysozoa</taxon>
        <taxon>Nematoda</taxon>
        <taxon>Chromadorea</taxon>
        <taxon>Rhabditida</taxon>
        <taxon>Rhabditina</taxon>
        <taxon>Rhabditomorpha</taxon>
        <taxon>Strongyloidea</taxon>
        <taxon>Trichostrongylidae</taxon>
        <taxon>Teladorsagia</taxon>
    </lineage>
</organism>
<protein>
    <submittedName>
        <fullName evidence="1">Uncharacterized protein</fullName>
    </submittedName>
</protein>
<name>A0A2G9US54_TELCI</name>
<accession>A0A2G9US54</accession>